<gene>
    <name evidence="3" type="primary">LOC129923687</name>
</gene>
<feature type="region of interest" description="Disordered" evidence="1">
    <location>
        <begin position="240"/>
        <end position="296"/>
    </location>
</feature>
<dbReference type="Proteomes" id="UP001165740">
    <property type="component" value="Chromosome 17"/>
</dbReference>
<proteinExistence type="predicted"/>
<feature type="compositionally biased region" description="Basic residues" evidence="1">
    <location>
        <begin position="1"/>
        <end position="12"/>
    </location>
</feature>
<protein>
    <submittedName>
        <fullName evidence="3">Uncharacterized protein LOC129923687</fullName>
    </submittedName>
</protein>
<keyword evidence="2" id="KW-1185">Reference proteome</keyword>
<sequence>MPSTSKKMHTSCKRASPSTRACRKAWISSDRRSVFCPSLSPTKKPQVKNRRKRSSINPTSAQENQKDPRHKTKKKEVPLEKRLKRIISQLGLIPGDRATDFALAYDSITPLLKARLSLGMKPPVSPPNFEKFNLLYVPDEYTPTMRKMRLINRYTEDILLGIRKNTGISCNTEEKYEMLRIDAAEIENVIRMDEDEPKQGRKNKQDLRPSGKRRAANSRNAVKLNLSTNKRLTEDLCVDEAASSRRTTSSPRRLRSSPRARAARSVSDRHAGVASSSSCSRRPRKRHQSTNTSPPVPVVVKTTILREYERNNLPIFYKHIKVHKWL</sequence>
<feature type="region of interest" description="Disordered" evidence="1">
    <location>
        <begin position="35"/>
        <end position="78"/>
    </location>
</feature>
<feature type="compositionally biased region" description="Basic residues" evidence="1">
    <location>
        <begin position="252"/>
        <end position="262"/>
    </location>
</feature>
<organism evidence="2 3">
    <name type="scientific">Biomphalaria glabrata</name>
    <name type="common">Bloodfluke planorb</name>
    <name type="synonym">Freshwater snail</name>
    <dbReference type="NCBI Taxonomy" id="6526"/>
    <lineage>
        <taxon>Eukaryota</taxon>
        <taxon>Metazoa</taxon>
        <taxon>Spiralia</taxon>
        <taxon>Lophotrochozoa</taxon>
        <taxon>Mollusca</taxon>
        <taxon>Gastropoda</taxon>
        <taxon>Heterobranchia</taxon>
        <taxon>Euthyneura</taxon>
        <taxon>Panpulmonata</taxon>
        <taxon>Hygrophila</taxon>
        <taxon>Lymnaeoidea</taxon>
        <taxon>Planorbidae</taxon>
        <taxon>Biomphalaria</taxon>
    </lineage>
</organism>
<dbReference type="RefSeq" id="XP_055871960.1">
    <property type="nucleotide sequence ID" value="XM_056015985.1"/>
</dbReference>
<dbReference type="AlphaFoldDB" id="A0A9W2ZAP1"/>
<feature type="compositionally biased region" description="Basic and acidic residues" evidence="1">
    <location>
        <begin position="192"/>
        <end position="209"/>
    </location>
</feature>
<name>A0A9W2ZAP1_BIOGL</name>
<evidence type="ECO:0000313" key="3">
    <source>
        <dbReference type="RefSeq" id="XP_055871960.1"/>
    </source>
</evidence>
<feature type="region of interest" description="Disordered" evidence="1">
    <location>
        <begin position="1"/>
        <end position="23"/>
    </location>
</feature>
<dbReference type="OrthoDB" id="10312522at2759"/>
<evidence type="ECO:0000256" key="1">
    <source>
        <dbReference type="SAM" id="MobiDB-lite"/>
    </source>
</evidence>
<accession>A0A9W2ZAP1</accession>
<feature type="compositionally biased region" description="Basic residues" evidence="1">
    <location>
        <begin position="45"/>
        <end position="54"/>
    </location>
</feature>
<reference evidence="3" key="1">
    <citation type="submission" date="2025-08" db="UniProtKB">
        <authorList>
            <consortium name="RefSeq"/>
        </authorList>
    </citation>
    <scope>IDENTIFICATION</scope>
</reference>
<dbReference type="GeneID" id="129923687"/>
<feature type="region of interest" description="Disordered" evidence="1">
    <location>
        <begin position="192"/>
        <end position="225"/>
    </location>
</feature>
<evidence type="ECO:0000313" key="2">
    <source>
        <dbReference type="Proteomes" id="UP001165740"/>
    </source>
</evidence>